<dbReference type="CDD" id="cd07812">
    <property type="entry name" value="SRPBCC"/>
    <property type="match status" value="1"/>
</dbReference>
<name>A0A2A5JJS9_PSEO7</name>
<dbReference type="Gene3D" id="3.30.530.20">
    <property type="match status" value="1"/>
</dbReference>
<dbReference type="Proteomes" id="UP000228621">
    <property type="component" value="Unassembled WGS sequence"/>
</dbReference>
<organism evidence="1 2">
    <name type="scientific">Pseudoalteromonas piscicida</name>
    <dbReference type="NCBI Taxonomy" id="43662"/>
    <lineage>
        <taxon>Bacteria</taxon>
        <taxon>Pseudomonadati</taxon>
        <taxon>Pseudomonadota</taxon>
        <taxon>Gammaproteobacteria</taxon>
        <taxon>Alteromonadales</taxon>
        <taxon>Pseudoalteromonadaceae</taxon>
        <taxon>Pseudoalteromonas</taxon>
    </lineage>
</organism>
<sequence length="147" mass="16584">MILLAKKDITLNVDTEKAYSYLTNMENYGDWFPGVSSIASANNLAHSAVGKKYTEHLTLPTGESTLTIEVTRSEQNTAFYTEGDLHPLYPAMAMTFKRLNKNDTQFTIEYFSRSQEATLNQGMLSSLQNDLSERLDIAETNLQRIFA</sequence>
<accession>A0A2A5JJS9</accession>
<keyword evidence="2" id="KW-1185">Reference proteome</keyword>
<reference evidence="2" key="1">
    <citation type="journal article" date="2019" name="Genome Announc.">
        <title>Draft Genome Sequence of Pseudoalteromonas piscicida Strain 36Y ROTHPW, an Hypersaline Seawater Isolate from the South Coast of Sonora, Mexico.</title>
        <authorList>
            <person name="Sanchez-Diaz R."/>
            <person name="Molina-Garza Z.J."/>
            <person name="Cruz-Suarez L.E."/>
            <person name="Selvin J."/>
            <person name="Kiran G.S."/>
            <person name="Ibarra-Gamez J.C."/>
            <person name="Gomez-Gil B."/>
            <person name="Galaviz-Silva L."/>
        </authorList>
    </citation>
    <scope>NUCLEOTIDE SEQUENCE [LARGE SCALE GENOMIC DNA]</scope>
    <source>
        <strain evidence="2">36Y_RITHPW</strain>
    </source>
</reference>
<proteinExistence type="predicted"/>
<dbReference type="OrthoDB" id="4624384at2"/>
<dbReference type="EMBL" id="NKHF01000107">
    <property type="protein sequence ID" value="PCK29657.1"/>
    <property type="molecule type" value="Genomic_DNA"/>
</dbReference>
<evidence type="ECO:0008006" key="3">
    <source>
        <dbReference type="Google" id="ProtNLM"/>
    </source>
</evidence>
<dbReference type="InterPro" id="IPR023393">
    <property type="entry name" value="START-like_dom_sf"/>
</dbReference>
<dbReference type="AlphaFoldDB" id="A0A2A5JJS9"/>
<gene>
    <name evidence="1" type="ORF">CEX98_21495</name>
</gene>
<dbReference type="RefSeq" id="WP_099644047.1">
    <property type="nucleotide sequence ID" value="NZ_NKHF01000107.1"/>
</dbReference>
<protein>
    <recommendedName>
        <fullName evidence="3">SRPBCC family protein</fullName>
    </recommendedName>
</protein>
<evidence type="ECO:0000313" key="1">
    <source>
        <dbReference type="EMBL" id="PCK29657.1"/>
    </source>
</evidence>
<dbReference type="SUPFAM" id="SSF55961">
    <property type="entry name" value="Bet v1-like"/>
    <property type="match status" value="1"/>
</dbReference>
<evidence type="ECO:0000313" key="2">
    <source>
        <dbReference type="Proteomes" id="UP000228621"/>
    </source>
</evidence>
<comment type="caution">
    <text evidence="1">The sequence shown here is derived from an EMBL/GenBank/DDBJ whole genome shotgun (WGS) entry which is preliminary data.</text>
</comment>